<reference evidence="2 3" key="1">
    <citation type="journal article" date="2012" name="Int. J. Syst. Evol. Microbiol.">
        <title>Vibrio caribbeanicus sp. nov., isolated from the marine sponge Scleritoderma cyanea.</title>
        <authorList>
            <person name="Hoffmann M."/>
            <person name="Monday S.R."/>
            <person name="Allard M.W."/>
            <person name="Strain E.A."/>
            <person name="Whittaker P."/>
            <person name="Naum M."/>
            <person name="McCarthy P.J."/>
            <person name="Lopez J.V."/>
            <person name="Fischer M."/>
            <person name="Brown E.W."/>
        </authorList>
    </citation>
    <scope>NUCLEOTIDE SEQUENCE [LARGE SCALE GENOMIC DNA]</scope>
    <source>
        <strain evidence="2 3">LMG 20546</strain>
    </source>
</reference>
<comment type="caution">
    <text evidence="2">The sequence shown here is derived from an EMBL/GenBank/DDBJ whole genome shotgun (WGS) entry which is preliminary data.</text>
</comment>
<organism evidence="2 3">
    <name type="scientific">Vibrio brasiliensis LMG 20546</name>
    <dbReference type="NCBI Taxonomy" id="945543"/>
    <lineage>
        <taxon>Bacteria</taxon>
        <taxon>Pseudomonadati</taxon>
        <taxon>Pseudomonadota</taxon>
        <taxon>Gammaproteobacteria</taxon>
        <taxon>Vibrionales</taxon>
        <taxon>Vibrionaceae</taxon>
        <taxon>Vibrio</taxon>
        <taxon>Vibrio oreintalis group</taxon>
    </lineage>
</organism>
<dbReference type="SUPFAM" id="SSF53474">
    <property type="entry name" value="alpha/beta-Hydrolases"/>
    <property type="match status" value="1"/>
</dbReference>
<dbReference type="GO" id="GO:0006629">
    <property type="term" value="P:lipid metabolic process"/>
    <property type="evidence" value="ECO:0007669"/>
    <property type="project" value="InterPro"/>
</dbReference>
<evidence type="ECO:0000313" key="3">
    <source>
        <dbReference type="Proteomes" id="UP000004371"/>
    </source>
</evidence>
<dbReference type="STRING" id="945543.VIBR0546_11292"/>
<dbReference type="PANTHER" id="PTHR45856">
    <property type="entry name" value="ALPHA/BETA-HYDROLASES SUPERFAMILY PROTEIN"/>
    <property type="match status" value="1"/>
</dbReference>
<dbReference type="AlphaFoldDB" id="E8LQF6"/>
<dbReference type="InterPro" id="IPR051218">
    <property type="entry name" value="Sec_MonoDiacylglyc_Lipase"/>
</dbReference>
<gene>
    <name evidence="2" type="ORF">VIBR0546_11292</name>
</gene>
<dbReference type="eggNOG" id="COG3675">
    <property type="taxonomic scope" value="Bacteria"/>
</dbReference>
<evidence type="ECO:0000259" key="1">
    <source>
        <dbReference type="Pfam" id="PF01764"/>
    </source>
</evidence>
<protein>
    <submittedName>
        <fullName evidence="2">Lipase</fullName>
    </submittedName>
</protein>
<evidence type="ECO:0000313" key="2">
    <source>
        <dbReference type="EMBL" id="EGA66997.1"/>
    </source>
</evidence>
<dbReference type="OrthoDB" id="6254172at2"/>
<dbReference type="Proteomes" id="UP000004371">
    <property type="component" value="Unassembled WGS sequence"/>
</dbReference>
<dbReference type="Pfam" id="PF01764">
    <property type="entry name" value="Lipase_3"/>
    <property type="match status" value="1"/>
</dbReference>
<name>E8LQF6_9VIBR</name>
<dbReference type="InterPro" id="IPR029058">
    <property type="entry name" value="AB_hydrolase_fold"/>
</dbReference>
<dbReference type="CDD" id="cd00519">
    <property type="entry name" value="Lipase_3"/>
    <property type="match status" value="1"/>
</dbReference>
<sequence length="262" mass="30408">MKALKRYQYERYAILCNLAYQPAIRQTQFGFSPRGQRVIHNRFGQPMIRVLWNDESDEVIVVIKGSHHPYDWLLNLALWQRHSKSSHFPYSIHAGYHYLLYQESRPSKNSDHLGTSVIDKVNLTLQPLIQKGKRVTFTGHSSGGAIACVLADCLERSNPHCVKRVVSFGQPAIGGASFIRHYLLSHKTYRICCDLDIVTFLPPIPIIYRHTGKLLWLYNGKIHENTPTSHRLVLSAISWVMRPFSYHLMSKYIRNKDFFDER</sequence>
<dbReference type="RefSeq" id="WP_006878059.1">
    <property type="nucleotide sequence ID" value="NZ_AEVS01000018.1"/>
</dbReference>
<accession>E8LQF6</accession>
<dbReference type="EMBL" id="AEVS01000018">
    <property type="protein sequence ID" value="EGA66997.1"/>
    <property type="molecule type" value="Genomic_DNA"/>
</dbReference>
<feature type="domain" description="Fungal lipase-type" evidence="1">
    <location>
        <begin position="60"/>
        <end position="204"/>
    </location>
</feature>
<keyword evidence="3" id="KW-1185">Reference proteome</keyword>
<dbReference type="Gene3D" id="3.40.50.1820">
    <property type="entry name" value="alpha/beta hydrolase"/>
    <property type="match status" value="1"/>
</dbReference>
<proteinExistence type="predicted"/>
<dbReference type="InterPro" id="IPR002921">
    <property type="entry name" value="Fungal_lipase-type"/>
</dbReference>
<dbReference type="PANTHER" id="PTHR45856:SF24">
    <property type="entry name" value="FUNGAL LIPASE-LIKE DOMAIN-CONTAINING PROTEIN"/>
    <property type="match status" value="1"/>
</dbReference>